<gene>
    <name evidence="2" type="ORF">SAMN02745227_01258</name>
</gene>
<dbReference type="OrthoDB" id="9813321at2"/>
<dbReference type="RefSeq" id="WP_072907226.1">
    <property type="nucleotide sequence ID" value="NZ_FRAI01000011.1"/>
</dbReference>
<dbReference type="STRING" id="1120989.SAMN02745227_01258"/>
<protein>
    <submittedName>
        <fullName evidence="2">Putative regulatory protein, FmdB family</fullName>
    </submittedName>
</protein>
<evidence type="ECO:0000313" key="2">
    <source>
        <dbReference type="EMBL" id="SHJ99550.1"/>
    </source>
</evidence>
<dbReference type="SMART" id="SM00834">
    <property type="entry name" value="CxxC_CXXC_SSSS"/>
    <property type="match status" value="1"/>
</dbReference>
<dbReference type="Proteomes" id="UP000243547">
    <property type="component" value="Unassembled WGS sequence"/>
</dbReference>
<name>A0A1M6NV54_9FIRM</name>
<accession>A0A1M6NV54</accession>
<evidence type="ECO:0000313" key="3">
    <source>
        <dbReference type="Proteomes" id="UP000243547"/>
    </source>
</evidence>
<dbReference type="EMBL" id="FRAI01000011">
    <property type="protein sequence ID" value="SHJ99550.1"/>
    <property type="molecule type" value="Genomic_DNA"/>
</dbReference>
<dbReference type="AlphaFoldDB" id="A0A1M6NV54"/>
<feature type="domain" description="Putative regulatory protein FmdB zinc ribbon" evidence="1">
    <location>
        <begin position="1"/>
        <end position="43"/>
    </location>
</feature>
<evidence type="ECO:0000259" key="1">
    <source>
        <dbReference type="SMART" id="SM00834"/>
    </source>
</evidence>
<dbReference type="Pfam" id="PF09723">
    <property type="entry name" value="Zn_ribbon_8"/>
    <property type="match status" value="1"/>
</dbReference>
<dbReference type="NCBIfam" id="TIGR02605">
    <property type="entry name" value="CxxC_CxxC_SSSS"/>
    <property type="match status" value="1"/>
</dbReference>
<sequence length="72" mass="7958">MPIYEFLCPKCNKTSEHLCKMNETGDELLCPNCKSQGLIKKFSSFASPSMKGDQAIPSCKTNSCCPSCIFDK</sequence>
<dbReference type="InterPro" id="IPR013429">
    <property type="entry name" value="Regulatory_FmdB_Zinc_ribbon"/>
</dbReference>
<proteinExistence type="predicted"/>
<organism evidence="2 3">
    <name type="scientific">Anaerobranca californiensis DSM 14826</name>
    <dbReference type="NCBI Taxonomy" id="1120989"/>
    <lineage>
        <taxon>Bacteria</taxon>
        <taxon>Bacillati</taxon>
        <taxon>Bacillota</taxon>
        <taxon>Clostridia</taxon>
        <taxon>Eubacteriales</taxon>
        <taxon>Proteinivoracaceae</taxon>
        <taxon>Anaerobranca</taxon>
    </lineage>
</organism>
<keyword evidence="3" id="KW-1185">Reference proteome</keyword>
<reference evidence="3" key="1">
    <citation type="submission" date="2016-11" db="EMBL/GenBank/DDBJ databases">
        <authorList>
            <person name="Varghese N."/>
            <person name="Submissions S."/>
        </authorList>
    </citation>
    <scope>NUCLEOTIDE SEQUENCE [LARGE SCALE GENOMIC DNA]</scope>
    <source>
        <strain evidence="3">DSM 14826</strain>
    </source>
</reference>